<dbReference type="GO" id="GO:0003964">
    <property type="term" value="F:RNA-directed DNA polymerase activity"/>
    <property type="evidence" value="ECO:0007669"/>
    <property type="project" value="UniProtKB-KW"/>
</dbReference>
<keyword evidence="1" id="KW-0808">Transferase</keyword>
<comment type="caution">
    <text evidence="1">The sequence shown here is derived from an EMBL/GenBank/DDBJ whole genome shotgun (WGS) entry which is preliminary data.</text>
</comment>
<proteinExistence type="predicted"/>
<accession>A0A6L2NU38</accession>
<dbReference type="AlphaFoldDB" id="A0A6L2NU38"/>
<evidence type="ECO:0000313" key="1">
    <source>
        <dbReference type="EMBL" id="GEU89653.1"/>
    </source>
</evidence>
<name>A0A6L2NU38_TANCI</name>
<organism evidence="1">
    <name type="scientific">Tanacetum cinerariifolium</name>
    <name type="common">Dalmatian daisy</name>
    <name type="synonym">Chrysanthemum cinerariifolium</name>
    <dbReference type="NCBI Taxonomy" id="118510"/>
    <lineage>
        <taxon>Eukaryota</taxon>
        <taxon>Viridiplantae</taxon>
        <taxon>Streptophyta</taxon>
        <taxon>Embryophyta</taxon>
        <taxon>Tracheophyta</taxon>
        <taxon>Spermatophyta</taxon>
        <taxon>Magnoliopsida</taxon>
        <taxon>eudicotyledons</taxon>
        <taxon>Gunneridae</taxon>
        <taxon>Pentapetalae</taxon>
        <taxon>asterids</taxon>
        <taxon>campanulids</taxon>
        <taxon>Asterales</taxon>
        <taxon>Asteraceae</taxon>
        <taxon>Asteroideae</taxon>
        <taxon>Anthemideae</taxon>
        <taxon>Anthemidinae</taxon>
        <taxon>Tanacetum</taxon>
    </lineage>
</organism>
<reference evidence="1" key="1">
    <citation type="journal article" date="2019" name="Sci. Rep.">
        <title>Draft genome of Tanacetum cinerariifolium, the natural source of mosquito coil.</title>
        <authorList>
            <person name="Yamashiro T."/>
            <person name="Shiraishi A."/>
            <person name="Satake H."/>
            <person name="Nakayama K."/>
        </authorList>
    </citation>
    <scope>NUCLEOTIDE SEQUENCE</scope>
</reference>
<dbReference type="EMBL" id="BKCJ010010008">
    <property type="protein sequence ID" value="GEU89653.1"/>
    <property type="molecule type" value="Genomic_DNA"/>
</dbReference>
<gene>
    <name evidence="1" type="ORF">Tci_061631</name>
</gene>
<sequence length="138" mass="15751">MERLIDQIHLVDSEDNWSWELDLNGVFSVASTRRALDDHFLDEGDRPTRWSQLVPIKDTSIDAFPSSEGKLPIVYEKEATGNCSEADARAWKGYWNRKRGLTTHKLIMLQMSFENGGVSPKYGLQSLRARHSIGCRNI</sequence>
<protein>
    <submittedName>
        <fullName evidence="1">RNA-directed DNA polymerase, eukaryota</fullName>
    </submittedName>
</protein>
<keyword evidence="1" id="KW-0548">Nucleotidyltransferase</keyword>
<keyword evidence="1" id="KW-0695">RNA-directed DNA polymerase</keyword>